<organism evidence="1 2">
    <name type="scientific">Tagetes erecta</name>
    <name type="common">African marigold</name>
    <dbReference type="NCBI Taxonomy" id="13708"/>
    <lineage>
        <taxon>Eukaryota</taxon>
        <taxon>Viridiplantae</taxon>
        <taxon>Streptophyta</taxon>
        <taxon>Embryophyta</taxon>
        <taxon>Tracheophyta</taxon>
        <taxon>Spermatophyta</taxon>
        <taxon>Magnoliopsida</taxon>
        <taxon>eudicotyledons</taxon>
        <taxon>Gunneridae</taxon>
        <taxon>Pentapetalae</taxon>
        <taxon>asterids</taxon>
        <taxon>campanulids</taxon>
        <taxon>Asterales</taxon>
        <taxon>Asteraceae</taxon>
        <taxon>Asteroideae</taxon>
        <taxon>Heliantheae alliance</taxon>
        <taxon>Tageteae</taxon>
        <taxon>Tagetes</taxon>
    </lineage>
</organism>
<name>A0AAD8NXP0_TARER</name>
<keyword evidence="2" id="KW-1185">Reference proteome</keyword>
<dbReference type="Proteomes" id="UP001229421">
    <property type="component" value="Unassembled WGS sequence"/>
</dbReference>
<protein>
    <submittedName>
        <fullName evidence="1">Uncharacterized protein</fullName>
    </submittedName>
</protein>
<gene>
    <name evidence="1" type="ORF">QVD17_20186</name>
</gene>
<sequence>MCYICNVTIPFRGWFTSIEFSKCIILISSSYGLVSEEMNRKWALDNTYGVNAIKTLFLLPHIVLPWPNNFLASRAQSYALRDYNLFYFKKDITPKVQQVLTIALFSRIVQRLEVRFDLSPTKSMFECLRVGLFKSFVA</sequence>
<dbReference type="EMBL" id="JAUHHV010000005">
    <property type="protein sequence ID" value="KAK1424847.1"/>
    <property type="molecule type" value="Genomic_DNA"/>
</dbReference>
<reference evidence="1" key="1">
    <citation type="journal article" date="2023" name="bioRxiv">
        <title>Improved chromosome-level genome assembly for marigold (Tagetes erecta).</title>
        <authorList>
            <person name="Jiang F."/>
            <person name="Yuan L."/>
            <person name="Wang S."/>
            <person name="Wang H."/>
            <person name="Xu D."/>
            <person name="Wang A."/>
            <person name="Fan W."/>
        </authorList>
    </citation>
    <scope>NUCLEOTIDE SEQUENCE</scope>
    <source>
        <strain evidence="1">WSJ</strain>
        <tissue evidence="1">Leaf</tissue>
    </source>
</reference>
<comment type="caution">
    <text evidence="1">The sequence shown here is derived from an EMBL/GenBank/DDBJ whole genome shotgun (WGS) entry which is preliminary data.</text>
</comment>
<proteinExistence type="predicted"/>
<accession>A0AAD8NXP0</accession>
<evidence type="ECO:0000313" key="1">
    <source>
        <dbReference type="EMBL" id="KAK1424847.1"/>
    </source>
</evidence>
<evidence type="ECO:0000313" key="2">
    <source>
        <dbReference type="Proteomes" id="UP001229421"/>
    </source>
</evidence>
<dbReference type="AlphaFoldDB" id="A0AAD8NXP0"/>